<dbReference type="EMBL" id="FR799621">
    <property type="protein sequence ID" value="CBZ37784.1"/>
    <property type="molecule type" value="Genomic_DNA"/>
</dbReference>
<dbReference type="GeneID" id="13387345"/>
<dbReference type="KEGG" id="ldo:LDBPK_343070"/>
<dbReference type="VEuPathDB" id="TriTrypDB:LdBPK_343070.1"/>
<reference evidence="4" key="3">
    <citation type="submission" date="2011-02" db="EMBL/GenBank/DDBJ databases">
        <title>Whole genome sequencing of Leishmania donovani clinical lines reveals dynamic variation related to drug resistance.</title>
        <authorList>
            <person name="Downing T."/>
            <person name="Imamura H."/>
            <person name="Sanders M."/>
            <person name="Decuypere S."/>
            <person name="Hertz-Fowler C."/>
            <person name="Clark T.G."/>
            <person name="Rijal S."/>
            <person name="Sundar S."/>
            <person name="Quail M.A."/>
            <person name="De Doncker S."/>
            <person name="Maes I."/>
            <person name="Vanaerschot M."/>
            <person name="Stark O."/>
            <person name="Schonian G."/>
            <person name="Dujardin J.C."/>
            <person name="Berriman M."/>
        </authorList>
    </citation>
    <scope>NUCLEOTIDE SEQUENCE [LARGE SCALE GENOMIC DNA]</scope>
    <source>
        <strain evidence="4">BPK282A1</strain>
    </source>
</reference>
<gene>
    <name evidence="3" type="ORF">CGC21_26850</name>
    <name evidence="2" type="ORF">LDBPK_343070</name>
    <name evidence="1" type="ORF">LdCL_340039600</name>
</gene>
<sequence>MTAHNALLRGSRDDDVDISVRRGAHADTLTVDGAAARLLSAIASYTKFAAATDVEAESSGDAAQEAAALSLMAHMQRLSLLCNAARTPETSCTSAGQGNIHKCVDDWAKWLLGLESQPIVLASKVALCLPPLQACWRGGSAVDGAGSAHIDRIEEAIGSFFARAARRCVTEWTTHGTPLRTLLPPLALLATYARFRWAWSRFTELGHVGGDEHLGGAEGGIAVIGSADAMHRQESRYIDFLSIAGEVESCHADKLTREVLLHSLKTIDWRAGNAVPAVKEVAPLVWCVFLRCRSYALHSHSQNHSSFSDFFAHEASARLVAQVLRCTVDGVRLCIERQAADMHVARATQLCTCDIPCLVLLTRLWFSWIALATDAATVLLPRLERSLRKLVSSAVKLRGGAETKPPSSTVAAALAENSGEVSRTEQETLFVEVAWKVAPLSMSEIASATAAVPWADAFARAREVQAVLEKRTLVAPVP</sequence>
<keyword evidence="5" id="KW-1185">Reference proteome</keyword>
<evidence type="ECO:0000313" key="3">
    <source>
        <dbReference type="EMBL" id="TPP40216.1"/>
    </source>
</evidence>
<dbReference type="RefSeq" id="XP_003864466.1">
    <property type="nucleotide sequence ID" value="XM_003864418.1"/>
</dbReference>
<dbReference type="EMBL" id="CP029533">
    <property type="protein sequence ID" value="AYU82674.1"/>
    <property type="molecule type" value="Genomic_DNA"/>
</dbReference>
<name>A0A3S7X8E6_LEIDO</name>
<reference evidence="3" key="6">
    <citation type="submission" date="2019-02" db="EMBL/GenBank/DDBJ databases">
        <title>FDA dAtabase for Regulatory Grade micrObial Sequences (FDA-ARGOS): Supporting development and validation of Infectious Disease Dx tests.</title>
        <authorList>
            <person name="Duncan R."/>
            <person name="Fisher C."/>
            <person name="Tallon L.J."/>
            <person name="Sadzewicz L."/>
            <person name="Sengamalay N."/>
            <person name="Ott S."/>
            <person name="Godinez A."/>
            <person name="Nagaraj S."/>
            <person name="Nadendla S."/>
            <person name="Sichtig H."/>
        </authorList>
    </citation>
    <scope>NUCLEOTIDE SEQUENCE</scope>
    <source>
        <strain evidence="3">FDAARGOS_361</strain>
    </source>
</reference>
<evidence type="ECO:0000313" key="1">
    <source>
        <dbReference type="EMBL" id="AYU82674.1"/>
    </source>
</evidence>
<reference evidence="2" key="2">
    <citation type="submission" date="2011-01" db="EMBL/GenBank/DDBJ databases">
        <authorList>
            <person name="Zhao B.P."/>
            <person name="Ren Z.A."/>
            <person name="Li C.D."/>
        </authorList>
    </citation>
    <scope>NUCLEOTIDE SEQUENCE</scope>
    <source>
        <strain evidence="2">BPK282A1</strain>
    </source>
</reference>
<organism evidence="1 5">
    <name type="scientific">Leishmania donovani</name>
    <dbReference type="NCBI Taxonomy" id="5661"/>
    <lineage>
        <taxon>Eukaryota</taxon>
        <taxon>Discoba</taxon>
        <taxon>Euglenozoa</taxon>
        <taxon>Kinetoplastea</taxon>
        <taxon>Metakinetoplastina</taxon>
        <taxon>Trypanosomatida</taxon>
        <taxon>Trypanosomatidae</taxon>
        <taxon>Leishmaniinae</taxon>
        <taxon>Leishmania</taxon>
    </lineage>
</organism>
<dbReference type="AlphaFoldDB" id="A0A3S7X8E6"/>
<accession>A0A3S7X8E6</accession>
<reference evidence="2 4" key="1">
    <citation type="journal article" date="2011" name="Genome Res.">
        <title>Whole genome sequencing of multiple Leishmania donovani clinical isolates provides insights into population structure and mechanisms of drug resistance.</title>
        <authorList>
            <person name="Downing T."/>
            <person name="Imamura H."/>
            <person name="Decuypere S."/>
            <person name="Clark T.G."/>
            <person name="Coombs G.H."/>
            <person name="Cotton J.A."/>
            <person name="Hilley J.D."/>
            <person name="de Doncker S."/>
            <person name="Maes I."/>
            <person name="Mottram J.C."/>
            <person name="Quail M.A."/>
            <person name="Rijal S."/>
            <person name="Sanders M."/>
            <person name="Schonian G."/>
            <person name="Stark O."/>
            <person name="Sundar S."/>
            <person name="Vanaerschot M."/>
            <person name="Hertz-Fowler C."/>
            <person name="Dujardin J.C."/>
            <person name="Berriman M."/>
        </authorList>
    </citation>
    <scope>NUCLEOTIDE SEQUENCE [LARGE SCALE GENOMIC DNA]</scope>
    <source>
        <strain evidence="2 4">BPK282A1</strain>
    </source>
</reference>
<dbReference type="Proteomes" id="UP000274082">
    <property type="component" value="Chromosome 34"/>
</dbReference>
<evidence type="ECO:0000313" key="4">
    <source>
        <dbReference type="Proteomes" id="UP000008980"/>
    </source>
</evidence>
<dbReference type="OrthoDB" id="262751at2759"/>
<reference evidence="1 5" key="4">
    <citation type="journal article" date="2018" name="Sci. Rep.">
        <title>A complete Leishmania donovani reference genome identifies novel genetic variations associated with virulence.</title>
        <authorList>
            <person name="Lypaczewski P."/>
            <person name="Hoshizaki J."/>
            <person name="Zhang W.-W."/>
            <person name="McCall L.-I."/>
            <person name="Torcivia-Rodriguez J."/>
            <person name="Simonyan V."/>
            <person name="Kaur A."/>
            <person name="Dewar K."/>
            <person name="Matlashewski G."/>
        </authorList>
    </citation>
    <scope>NUCLEOTIDE SEQUENCE [LARGE SCALE GENOMIC DNA]</scope>
    <source>
        <strain evidence="1 5">LdCL</strain>
    </source>
</reference>
<proteinExistence type="predicted"/>
<dbReference type="EMBL" id="RHLC01000004">
    <property type="protein sequence ID" value="TPP40216.1"/>
    <property type="molecule type" value="Genomic_DNA"/>
</dbReference>
<protein>
    <submittedName>
        <fullName evidence="1">Uncharacterized protein</fullName>
    </submittedName>
</protein>
<dbReference type="Proteomes" id="UP000008980">
    <property type="component" value="Chromosome 34"/>
</dbReference>
<dbReference type="Proteomes" id="UP000318447">
    <property type="component" value="Unassembled WGS sequence"/>
</dbReference>
<dbReference type="VEuPathDB" id="TriTrypDB:LDHU3_34.5230"/>
<evidence type="ECO:0000313" key="5">
    <source>
        <dbReference type="Proteomes" id="UP000274082"/>
    </source>
</evidence>
<reference evidence="6" key="5">
    <citation type="submission" date="2019-02" db="EMBL/GenBank/DDBJ databases">
        <title>FDA dAtabase for Regulatory Grade micrObial Sequences (FDA-ARGOS): Supporting development and validation of Infectious Disease Dx tests.</title>
        <authorList>
            <person name="Duncan R."/>
            <person name="Fisher C."/>
            <person name="Tallon L."/>
            <person name="Sadzewicz L."/>
            <person name="Sengamalay N."/>
            <person name="Ott S."/>
            <person name="Godinez A."/>
            <person name="Nagaraj S."/>
            <person name="Vavikolanu K."/>
            <person name="Nadendla S."/>
            <person name="Aluvathingal J."/>
            <person name="Sichtig H."/>
        </authorList>
    </citation>
    <scope>NUCLEOTIDE SEQUENCE [LARGE SCALE GENOMIC DNA]</scope>
    <source>
        <strain evidence="6">FDAARGOS_361</strain>
    </source>
</reference>
<dbReference type="OMA" id="YARFRWA"/>
<evidence type="ECO:0000313" key="2">
    <source>
        <dbReference type="EMBL" id="CBZ37784.1"/>
    </source>
</evidence>
<dbReference type="VEuPathDB" id="TriTrypDB:LdCL_340039600"/>
<accession>E9BRA5</accession>
<evidence type="ECO:0000313" key="6">
    <source>
        <dbReference type="Proteomes" id="UP000318447"/>
    </source>
</evidence>